<dbReference type="Gene3D" id="1.10.10.10">
    <property type="entry name" value="Winged helix-like DNA-binding domain superfamily/Winged helix DNA-binding domain"/>
    <property type="match status" value="1"/>
</dbReference>
<keyword evidence="1" id="KW-0805">Transcription regulation</keyword>
<feature type="domain" description="HTH marR-type" evidence="4">
    <location>
        <begin position="1"/>
        <end position="144"/>
    </location>
</feature>
<evidence type="ECO:0000313" key="5">
    <source>
        <dbReference type="EMBL" id="KNF08996.1"/>
    </source>
</evidence>
<dbReference type="InterPro" id="IPR023187">
    <property type="entry name" value="Tscrpt_reg_MarR-type_CS"/>
</dbReference>
<sequence>MTEKTNKVIGEFIKMVEKISNGKTNILDFGSEDMCFYRGEIHMIKLIGDAPGVYISEMARNLNITRAVVSKTIMKLEKRGLIEKVEDEEDKKRLKLYLTSKGQEAYRLHNEYHQKYDKPLFEYVDSLNEKELKIIENFLKKASDLVDNHF</sequence>
<dbReference type="Proteomes" id="UP000037267">
    <property type="component" value="Unassembled WGS sequence"/>
</dbReference>
<dbReference type="OrthoDB" id="5461037at2"/>
<dbReference type="PANTHER" id="PTHR42756:SF1">
    <property type="entry name" value="TRANSCRIPTIONAL REPRESSOR OF EMRAB OPERON"/>
    <property type="match status" value="1"/>
</dbReference>
<evidence type="ECO:0000313" key="6">
    <source>
        <dbReference type="Proteomes" id="UP000037267"/>
    </source>
</evidence>
<dbReference type="EMBL" id="LGSS01000004">
    <property type="protein sequence ID" value="KNF08996.1"/>
    <property type="molecule type" value="Genomic_DNA"/>
</dbReference>
<dbReference type="Pfam" id="PF01047">
    <property type="entry name" value="MarR"/>
    <property type="match status" value="1"/>
</dbReference>
<name>A0A0L0WBZ6_GOTPU</name>
<gene>
    <name evidence="5" type="ORF">CLPU_4c00420</name>
</gene>
<evidence type="ECO:0000259" key="4">
    <source>
        <dbReference type="PROSITE" id="PS50995"/>
    </source>
</evidence>
<dbReference type="SMART" id="SM00347">
    <property type="entry name" value="HTH_MARR"/>
    <property type="match status" value="1"/>
</dbReference>
<reference evidence="6" key="1">
    <citation type="submission" date="2015-07" db="EMBL/GenBank/DDBJ databases">
        <title>Draft genome sequence of the purine-degrading Gottschalkia purinilyticum DSM 1384 (formerly Clostridium purinilyticum).</title>
        <authorList>
            <person name="Poehlein A."/>
            <person name="Schiel-Bengelsdorf B."/>
            <person name="Bengelsdorf F.R."/>
            <person name="Daniel R."/>
            <person name="Duerre P."/>
        </authorList>
    </citation>
    <scope>NUCLEOTIDE SEQUENCE [LARGE SCALE GENOMIC DNA]</scope>
    <source>
        <strain evidence="6">DSM 1384</strain>
    </source>
</reference>
<keyword evidence="2" id="KW-0238">DNA-binding</keyword>
<dbReference type="AlphaFoldDB" id="A0A0L0WBZ6"/>
<dbReference type="PANTHER" id="PTHR42756">
    <property type="entry name" value="TRANSCRIPTIONAL REGULATOR, MARR"/>
    <property type="match status" value="1"/>
</dbReference>
<dbReference type="InterPro" id="IPR000835">
    <property type="entry name" value="HTH_MarR-typ"/>
</dbReference>
<dbReference type="GO" id="GO:0003677">
    <property type="term" value="F:DNA binding"/>
    <property type="evidence" value="ECO:0007669"/>
    <property type="project" value="UniProtKB-KW"/>
</dbReference>
<dbReference type="PRINTS" id="PR00598">
    <property type="entry name" value="HTHMARR"/>
</dbReference>
<comment type="caution">
    <text evidence="5">The sequence shown here is derived from an EMBL/GenBank/DDBJ whole genome shotgun (WGS) entry which is preliminary data.</text>
</comment>
<organism evidence="5 6">
    <name type="scientific">Gottschalkia purinilytica</name>
    <name type="common">Clostridium purinilyticum</name>
    <dbReference type="NCBI Taxonomy" id="1503"/>
    <lineage>
        <taxon>Bacteria</taxon>
        <taxon>Bacillati</taxon>
        <taxon>Bacillota</taxon>
        <taxon>Tissierellia</taxon>
        <taxon>Tissierellales</taxon>
        <taxon>Gottschalkiaceae</taxon>
        <taxon>Gottschalkia</taxon>
    </lineage>
</organism>
<accession>A0A0L0WBZ6</accession>
<dbReference type="PROSITE" id="PS50995">
    <property type="entry name" value="HTH_MARR_2"/>
    <property type="match status" value="1"/>
</dbReference>
<dbReference type="GO" id="GO:0003700">
    <property type="term" value="F:DNA-binding transcription factor activity"/>
    <property type="evidence" value="ECO:0007669"/>
    <property type="project" value="InterPro"/>
</dbReference>
<dbReference type="RefSeq" id="WP_050354575.1">
    <property type="nucleotide sequence ID" value="NZ_LGSS01000004.1"/>
</dbReference>
<keyword evidence="3" id="KW-0804">Transcription</keyword>
<keyword evidence="6" id="KW-1185">Reference proteome</keyword>
<evidence type="ECO:0000256" key="2">
    <source>
        <dbReference type="ARBA" id="ARBA00023125"/>
    </source>
</evidence>
<evidence type="ECO:0000256" key="1">
    <source>
        <dbReference type="ARBA" id="ARBA00023015"/>
    </source>
</evidence>
<dbReference type="STRING" id="1503.CLPU_4c00420"/>
<dbReference type="InterPro" id="IPR036390">
    <property type="entry name" value="WH_DNA-bd_sf"/>
</dbReference>
<dbReference type="PATRIC" id="fig|1503.3.peg.2263"/>
<dbReference type="SUPFAM" id="SSF46785">
    <property type="entry name" value="Winged helix' DNA-binding domain"/>
    <property type="match status" value="1"/>
</dbReference>
<proteinExistence type="predicted"/>
<protein>
    <submittedName>
        <fullName evidence="5">Transcriptional regulator</fullName>
    </submittedName>
</protein>
<dbReference type="PROSITE" id="PS01117">
    <property type="entry name" value="HTH_MARR_1"/>
    <property type="match status" value="1"/>
</dbReference>
<evidence type="ECO:0000256" key="3">
    <source>
        <dbReference type="ARBA" id="ARBA00023163"/>
    </source>
</evidence>
<dbReference type="InterPro" id="IPR036388">
    <property type="entry name" value="WH-like_DNA-bd_sf"/>
</dbReference>